<comment type="caution">
    <text evidence="2">The sequence shown here is derived from an EMBL/GenBank/DDBJ whole genome shotgun (WGS) entry which is preliminary data.</text>
</comment>
<organism evidence="2 3">
    <name type="scientific">Lysobacter capsici AZ78</name>
    <dbReference type="NCBI Taxonomy" id="1444315"/>
    <lineage>
        <taxon>Bacteria</taxon>
        <taxon>Pseudomonadati</taxon>
        <taxon>Pseudomonadota</taxon>
        <taxon>Gammaproteobacteria</taxon>
        <taxon>Lysobacterales</taxon>
        <taxon>Lysobacteraceae</taxon>
        <taxon>Lysobacter</taxon>
    </lineage>
</organism>
<dbReference type="AlphaFoldDB" id="A0A108UAM5"/>
<evidence type="ECO:0000313" key="2">
    <source>
        <dbReference type="EMBL" id="KWS05626.1"/>
    </source>
</evidence>
<gene>
    <name evidence="2" type="ORF">AZ78_3178</name>
</gene>
<dbReference type="EMBL" id="JAJA02000001">
    <property type="protein sequence ID" value="KWS05626.1"/>
    <property type="molecule type" value="Genomic_DNA"/>
</dbReference>
<accession>A0A108UAM5</accession>
<evidence type="ECO:0000256" key="1">
    <source>
        <dbReference type="SAM" id="MobiDB-lite"/>
    </source>
</evidence>
<feature type="region of interest" description="Disordered" evidence="1">
    <location>
        <begin position="1"/>
        <end position="55"/>
    </location>
</feature>
<keyword evidence="3" id="KW-1185">Reference proteome</keyword>
<name>A0A108UAM5_9GAMM</name>
<proteinExistence type="predicted"/>
<protein>
    <submittedName>
        <fullName evidence="2">Uncharacterized protein</fullName>
    </submittedName>
</protein>
<sequence>MPHHPASRPVSKASVSRRAQTQGEPFMPALRDTAGPFSPRWPRPMRRHATIPGSPSCRHYCV</sequence>
<evidence type="ECO:0000313" key="3">
    <source>
        <dbReference type="Proteomes" id="UP000023435"/>
    </source>
</evidence>
<feature type="compositionally biased region" description="Polar residues" evidence="1">
    <location>
        <begin position="13"/>
        <end position="23"/>
    </location>
</feature>
<reference evidence="2 3" key="1">
    <citation type="journal article" date="2014" name="Genome Announc.">
        <title>Draft Genome Sequence of Lysobacter capsici AZ78, a Bacterium Antagonistic to Plant-Pathogenic Oomycetes.</title>
        <authorList>
            <person name="Puopolo G."/>
            <person name="Sonego P."/>
            <person name="Engelen K."/>
            <person name="Pertot I."/>
        </authorList>
    </citation>
    <scope>NUCLEOTIDE SEQUENCE [LARGE SCALE GENOMIC DNA]</scope>
    <source>
        <strain evidence="2 3">AZ78</strain>
    </source>
</reference>
<dbReference type="Proteomes" id="UP000023435">
    <property type="component" value="Unassembled WGS sequence"/>
</dbReference>